<dbReference type="Proteomes" id="UP000886523">
    <property type="component" value="Unassembled WGS sequence"/>
</dbReference>
<gene>
    <name evidence="1" type="ORF">BS47DRAFT_1390796</name>
</gene>
<name>A0A9P6DZ45_9AGAM</name>
<sequence>MQLERGQSPCLVASFRNIVAQEGYDASSNIILAANDFLGTTYKKYSGQSTLTLGLPTLTGCSASSNESFAVRIWADFNDITARAFRVRQDSPARQDHDVQRPYRSFEHHVETREQRTSENGNGAGIMAGESTIEGEVDLAFANRQLGFHFKHRAWLYRPSSKSHYWYRSLGLPSAKSFQNRGNAMRSDVLDCYSKAPASVTYMNPMSSILCGLRPAPENNNE</sequence>
<dbReference type="EMBL" id="MU128940">
    <property type="protein sequence ID" value="KAF9516338.1"/>
    <property type="molecule type" value="Genomic_DNA"/>
</dbReference>
<organism evidence="1 2">
    <name type="scientific">Hydnum rufescens UP504</name>
    <dbReference type="NCBI Taxonomy" id="1448309"/>
    <lineage>
        <taxon>Eukaryota</taxon>
        <taxon>Fungi</taxon>
        <taxon>Dikarya</taxon>
        <taxon>Basidiomycota</taxon>
        <taxon>Agaricomycotina</taxon>
        <taxon>Agaricomycetes</taxon>
        <taxon>Cantharellales</taxon>
        <taxon>Hydnaceae</taxon>
        <taxon>Hydnum</taxon>
    </lineage>
</organism>
<accession>A0A9P6DZ45</accession>
<proteinExistence type="predicted"/>
<evidence type="ECO:0000313" key="1">
    <source>
        <dbReference type="EMBL" id="KAF9516338.1"/>
    </source>
</evidence>
<comment type="caution">
    <text evidence="1">The sequence shown here is derived from an EMBL/GenBank/DDBJ whole genome shotgun (WGS) entry which is preliminary data.</text>
</comment>
<evidence type="ECO:0000313" key="2">
    <source>
        <dbReference type="Proteomes" id="UP000886523"/>
    </source>
</evidence>
<keyword evidence="2" id="KW-1185">Reference proteome</keyword>
<reference evidence="1" key="1">
    <citation type="journal article" date="2020" name="Nat. Commun.">
        <title>Large-scale genome sequencing of mycorrhizal fungi provides insights into the early evolution of symbiotic traits.</title>
        <authorList>
            <person name="Miyauchi S."/>
            <person name="Kiss E."/>
            <person name="Kuo A."/>
            <person name="Drula E."/>
            <person name="Kohler A."/>
            <person name="Sanchez-Garcia M."/>
            <person name="Morin E."/>
            <person name="Andreopoulos B."/>
            <person name="Barry K.W."/>
            <person name="Bonito G."/>
            <person name="Buee M."/>
            <person name="Carver A."/>
            <person name="Chen C."/>
            <person name="Cichocki N."/>
            <person name="Clum A."/>
            <person name="Culley D."/>
            <person name="Crous P.W."/>
            <person name="Fauchery L."/>
            <person name="Girlanda M."/>
            <person name="Hayes R.D."/>
            <person name="Keri Z."/>
            <person name="LaButti K."/>
            <person name="Lipzen A."/>
            <person name="Lombard V."/>
            <person name="Magnuson J."/>
            <person name="Maillard F."/>
            <person name="Murat C."/>
            <person name="Nolan M."/>
            <person name="Ohm R.A."/>
            <person name="Pangilinan J."/>
            <person name="Pereira M.F."/>
            <person name="Perotto S."/>
            <person name="Peter M."/>
            <person name="Pfister S."/>
            <person name="Riley R."/>
            <person name="Sitrit Y."/>
            <person name="Stielow J.B."/>
            <person name="Szollosi G."/>
            <person name="Zifcakova L."/>
            <person name="Stursova M."/>
            <person name="Spatafora J.W."/>
            <person name="Tedersoo L."/>
            <person name="Vaario L.M."/>
            <person name="Yamada A."/>
            <person name="Yan M."/>
            <person name="Wang P."/>
            <person name="Xu J."/>
            <person name="Bruns T."/>
            <person name="Baldrian P."/>
            <person name="Vilgalys R."/>
            <person name="Dunand C."/>
            <person name="Henrissat B."/>
            <person name="Grigoriev I.V."/>
            <person name="Hibbett D."/>
            <person name="Nagy L.G."/>
            <person name="Martin F.M."/>
        </authorList>
    </citation>
    <scope>NUCLEOTIDE SEQUENCE</scope>
    <source>
        <strain evidence="1">UP504</strain>
    </source>
</reference>
<dbReference type="AlphaFoldDB" id="A0A9P6DZ45"/>
<protein>
    <submittedName>
        <fullName evidence="1">Uncharacterized protein</fullName>
    </submittedName>
</protein>